<dbReference type="SUPFAM" id="SSF51430">
    <property type="entry name" value="NAD(P)-linked oxidoreductase"/>
    <property type="match status" value="1"/>
</dbReference>
<dbReference type="InterPro" id="IPR050523">
    <property type="entry name" value="AKR_Detox_Biosynth"/>
</dbReference>
<sequence length="318" mass="34592">MRTRTLSDGRVSLRVSELCLGTMYFGYRTPEAVAFDILDRFLDAGGNFLDTANCYGQWHGDAGESERVLGRWMKSRGVAGQMVVATKVGARTTVAGNPDARLWQGFGSRAILADADLSRRNLGVDRLDLYYAHIDDRDTLLEETVNAFAGLAERGTVGLLGASNTATWRIERARGLAQRRPSYSCVQQRYTYLPALQGPGEFDMISEELKDYAAAENLTLFAYSPLLGGAYCDPDKPLPAAYDHPTAQARLAALYEVAAQLDASANQVVLAWLLHEDRPVIPIPGVSSVAQLEETLAATELKLDDSQLARLAGAGVQC</sequence>
<dbReference type="InterPro" id="IPR023210">
    <property type="entry name" value="NADP_OxRdtase_dom"/>
</dbReference>
<dbReference type="InterPro" id="IPR036812">
    <property type="entry name" value="NAD(P)_OxRdtase_dom_sf"/>
</dbReference>
<dbReference type="PANTHER" id="PTHR43364">
    <property type="entry name" value="NADH-SPECIFIC METHYLGLYOXAL REDUCTASE-RELATED"/>
    <property type="match status" value="1"/>
</dbReference>
<dbReference type="PANTHER" id="PTHR43364:SF6">
    <property type="entry name" value="OXIDOREDUCTASE-RELATED"/>
    <property type="match status" value="1"/>
</dbReference>
<evidence type="ECO:0000313" key="2">
    <source>
        <dbReference type="EMBL" id="TVZ06810.1"/>
    </source>
</evidence>
<dbReference type="Gene3D" id="3.20.20.100">
    <property type="entry name" value="NADP-dependent oxidoreductase domain"/>
    <property type="match status" value="1"/>
</dbReference>
<name>A0A6P2C6J8_9ACTN</name>
<dbReference type="OrthoDB" id="3170516at2"/>
<dbReference type="Proteomes" id="UP000460272">
    <property type="component" value="Unassembled WGS sequence"/>
</dbReference>
<dbReference type="Pfam" id="PF00248">
    <property type="entry name" value="Aldo_ket_red"/>
    <property type="match status" value="1"/>
</dbReference>
<organism evidence="2 3">
    <name type="scientific">Trebonia kvetii</name>
    <dbReference type="NCBI Taxonomy" id="2480626"/>
    <lineage>
        <taxon>Bacteria</taxon>
        <taxon>Bacillati</taxon>
        <taxon>Actinomycetota</taxon>
        <taxon>Actinomycetes</taxon>
        <taxon>Streptosporangiales</taxon>
        <taxon>Treboniaceae</taxon>
        <taxon>Trebonia</taxon>
    </lineage>
</organism>
<dbReference type="EMBL" id="RPFW01000001">
    <property type="protein sequence ID" value="TVZ06810.1"/>
    <property type="molecule type" value="Genomic_DNA"/>
</dbReference>
<evidence type="ECO:0000313" key="3">
    <source>
        <dbReference type="Proteomes" id="UP000460272"/>
    </source>
</evidence>
<reference evidence="2 3" key="1">
    <citation type="submission" date="2018-11" db="EMBL/GenBank/DDBJ databases">
        <title>Trebonia kvetii gen.nov., sp.nov., a novel acidophilic actinobacterium, and proposal of the new actinobacterial family Treboniaceae fam. nov.</title>
        <authorList>
            <person name="Rapoport D."/>
            <person name="Sagova-Mareckova M."/>
            <person name="Sedlacek I."/>
            <person name="Provaznik J."/>
            <person name="Kralova S."/>
            <person name="Pavlinic D."/>
            <person name="Benes V."/>
            <person name="Kopecky J."/>
        </authorList>
    </citation>
    <scope>NUCLEOTIDE SEQUENCE [LARGE SCALE GENOMIC DNA]</scope>
    <source>
        <strain evidence="2 3">15Tr583</strain>
    </source>
</reference>
<comment type="caution">
    <text evidence="2">The sequence shown here is derived from an EMBL/GenBank/DDBJ whole genome shotgun (WGS) entry which is preliminary data.</text>
</comment>
<dbReference type="GO" id="GO:0005829">
    <property type="term" value="C:cytosol"/>
    <property type="evidence" value="ECO:0007669"/>
    <property type="project" value="TreeGrafter"/>
</dbReference>
<dbReference type="AlphaFoldDB" id="A0A6P2C6J8"/>
<keyword evidence="3" id="KW-1185">Reference proteome</keyword>
<protein>
    <submittedName>
        <fullName evidence="2">Aldo/keto reductase</fullName>
    </submittedName>
</protein>
<gene>
    <name evidence="2" type="ORF">EAS64_05535</name>
</gene>
<evidence type="ECO:0000259" key="1">
    <source>
        <dbReference type="Pfam" id="PF00248"/>
    </source>
</evidence>
<accession>A0A6P2C6J8</accession>
<proteinExistence type="predicted"/>
<dbReference type="RefSeq" id="WP_145851566.1">
    <property type="nucleotide sequence ID" value="NZ_RPFW01000001.1"/>
</dbReference>
<feature type="domain" description="NADP-dependent oxidoreductase" evidence="1">
    <location>
        <begin position="17"/>
        <end position="312"/>
    </location>
</feature>